<comment type="caution">
    <text evidence="9">The sequence shown here is derived from an EMBL/GenBank/DDBJ whole genome shotgun (WGS) entry which is preliminary data.</text>
</comment>
<keyword evidence="4" id="KW-0560">Oxidoreductase</keyword>
<feature type="transmembrane region" description="Helical" evidence="7">
    <location>
        <begin position="82"/>
        <end position="99"/>
    </location>
</feature>
<proteinExistence type="predicted"/>
<evidence type="ECO:0000256" key="2">
    <source>
        <dbReference type="ARBA" id="ARBA00022692"/>
    </source>
</evidence>
<dbReference type="PANTHER" id="PTHR21624">
    <property type="entry name" value="STEROL DESATURASE-RELATED PROTEIN"/>
    <property type="match status" value="1"/>
</dbReference>
<sequence length="300" mass="35221">MEIPHIPDLILYAIPFFVVTVITEGIIVSRKFPSGYSVKDALASISMGLGNVFIGFASQLLVAFVFTVLYDNFRVTTLPFSWWVWILLLFADDFCYYWTHRIGHESRLFWASHIVHHSSRKFNLSTALRQTWTGGFFTFLFYLALPVIGFHPVMIFTQMSVSLLYQYWIHTELIKKMPRWFESVMNTPSHHRVHHGSNPLYLDRNYAGIFIIWDKWFGTFQPELDHEKVQYGLTTNIDSYNPVYIGFHEWGNLFRDIFSSGANWRGKIGYLLHRPGWRHDGTGKVSEDLRREYLESKKQS</sequence>
<keyword evidence="3 7" id="KW-1133">Transmembrane helix</keyword>
<evidence type="ECO:0000256" key="1">
    <source>
        <dbReference type="ARBA" id="ARBA00004127"/>
    </source>
</evidence>
<keyword evidence="5" id="KW-0443">Lipid metabolism</keyword>
<dbReference type="Proteomes" id="UP001501126">
    <property type="component" value="Unassembled WGS sequence"/>
</dbReference>
<dbReference type="InterPro" id="IPR006694">
    <property type="entry name" value="Fatty_acid_hydroxylase"/>
</dbReference>
<comment type="subcellular location">
    <subcellularLocation>
        <location evidence="1">Endomembrane system</location>
        <topology evidence="1">Multi-pass membrane protein</topology>
    </subcellularLocation>
</comment>
<dbReference type="Pfam" id="PF04116">
    <property type="entry name" value="FA_hydroxylase"/>
    <property type="match status" value="1"/>
</dbReference>
<evidence type="ECO:0000256" key="6">
    <source>
        <dbReference type="ARBA" id="ARBA00023136"/>
    </source>
</evidence>
<evidence type="ECO:0000313" key="10">
    <source>
        <dbReference type="Proteomes" id="UP001501126"/>
    </source>
</evidence>
<protein>
    <submittedName>
        <fullName evidence="9">Sterol desaturase family protein</fullName>
    </submittedName>
</protein>
<dbReference type="EMBL" id="BAAAFH010000011">
    <property type="protein sequence ID" value="GAA0875765.1"/>
    <property type="molecule type" value="Genomic_DNA"/>
</dbReference>
<dbReference type="InterPro" id="IPR051689">
    <property type="entry name" value="Sterol_desaturase/TMEM195"/>
</dbReference>
<feature type="transmembrane region" description="Helical" evidence="7">
    <location>
        <begin position="6"/>
        <end position="28"/>
    </location>
</feature>
<dbReference type="RefSeq" id="WP_343787592.1">
    <property type="nucleotide sequence ID" value="NZ_BAAAFH010000011.1"/>
</dbReference>
<feature type="transmembrane region" description="Helical" evidence="7">
    <location>
        <begin position="127"/>
        <end position="144"/>
    </location>
</feature>
<evidence type="ECO:0000259" key="8">
    <source>
        <dbReference type="Pfam" id="PF04116"/>
    </source>
</evidence>
<evidence type="ECO:0000313" key="9">
    <source>
        <dbReference type="EMBL" id="GAA0875765.1"/>
    </source>
</evidence>
<organism evidence="9 10">
    <name type="scientific">Wandonia haliotis</name>
    <dbReference type="NCBI Taxonomy" id="574963"/>
    <lineage>
        <taxon>Bacteria</taxon>
        <taxon>Pseudomonadati</taxon>
        <taxon>Bacteroidota</taxon>
        <taxon>Flavobacteriia</taxon>
        <taxon>Flavobacteriales</taxon>
        <taxon>Crocinitomicaceae</taxon>
        <taxon>Wandonia</taxon>
    </lineage>
</organism>
<gene>
    <name evidence="9" type="ORF">GCM10009118_21740</name>
</gene>
<evidence type="ECO:0000256" key="3">
    <source>
        <dbReference type="ARBA" id="ARBA00022989"/>
    </source>
</evidence>
<feature type="domain" description="Fatty acid hydroxylase" evidence="8">
    <location>
        <begin position="85"/>
        <end position="219"/>
    </location>
</feature>
<keyword evidence="10" id="KW-1185">Reference proteome</keyword>
<evidence type="ECO:0000256" key="7">
    <source>
        <dbReference type="SAM" id="Phobius"/>
    </source>
</evidence>
<accession>A0ABN1MRJ3</accession>
<name>A0ABN1MRJ3_9FLAO</name>
<keyword evidence="2 7" id="KW-0812">Transmembrane</keyword>
<evidence type="ECO:0000256" key="4">
    <source>
        <dbReference type="ARBA" id="ARBA00023002"/>
    </source>
</evidence>
<keyword evidence="6 7" id="KW-0472">Membrane</keyword>
<dbReference type="PANTHER" id="PTHR21624:SF1">
    <property type="entry name" value="ALKYLGLYCEROL MONOOXYGENASE"/>
    <property type="match status" value="1"/>
</dbReference>
<evidence type="ECO:0000256" key="5">
    <source>
        <dbReference type="ARBA" id="ARBA00023098"/>
    </source>
</evidence>
<reference evidence="9 10" key="1">
    <citation type="journal article" date="2019" name="Int. J. Syst. Evol. Microbiol.">
        <title>The Global Catalogue of Microorganisms (GCM) 10K type strain sequencing project: providing services to taxonomists for standard genome sequencing and annotation.</title>
        <authorList>
            <consortium name="The Broad Institute Genomics Platform"/>
            <consortium name="The Broad Institute Genome Sequencing Center for Infectious Disease"/>
            <person name="Wu L."/>
            <person name="Ma J."/>
        </authorList>
    </citation>
    <scope>NUCLEOTIDE SEQUENCE [LARGE SCALE GENOMIC DNA]</scope>
    <source>
        <strain evidence="9 10">JCM 16083</strain>
    </source>
</reference>
<feature type="transmembrane region" description="Helical" evidence="7">
    <location>
        <begin position="49"/>
        <end position="70"/>
    </location>
</feature>